<evidence type="ECO:0000313" key="5">
    <source>
        <dbReference type="Proteomes" id="UP000648257"/>
    </source>
</evidence>
<dbReference type="RefSeq" id="WP_186924173.1">
    <property type="nucleotide sequence ID" value="NZ_JACOFW010000025.1"/>
</dbReference>
<dbReference type="Pfam" id="PF13719">
    <property type="entry name" value="Zn_ribbon_5"/>
    <property type="match status" value="1"/>
</dbReference>
<name>A0ABR6X971_9BURK</name>
<protein>
    <submittedName>
        <fullName evidence="4">Zinc-ribbon domain-containing protein</fullName>
    </submittedName>
</protein>
<feature type="domain" description="Zinc finger/thioredoxin putative" evidence="3">
    <location>
        <begin position="3"/>
        <end position="37"/>
    </location>
</feature>
<reference evidence="4 5" key="1">
    <citation type="submission" date="2020-08" db="EMBL/GenBank/DDBJ databases">
        <title>Novel species isolated from subtropical streams in China.</title>
        <authorList>
            <person name="Lu H."/>
        </authorList>
    </citation>
    <scope>NUCLEOTIDE SEQUENCE [LARGE SCALE GENOMIC DNA]</scope>
    <source>
        <strain evidence="4 5">KACC 16656</strain>
    </source>
</reference>
<keyword evidence="2" id="KW-0812">Transmembrane</keyword>
<sequence>MALATQCPHCYTSFRVANDQLKLHAGLVRCGSCKQTFNGIEHLLAPGEAPRQAPITKVPEEQQIIETIGEAGHTPSIDSDLRSPDLSIISTATAAALAPEPSDTPPTQELPNTLQETLVVVNEEQDALLESEQNPLTTNTDLTSETTSEFLPEDDSETTTPAQTTSSDFDFVEQFDPDESDSDNEAMQKDAMLQQVSTHLETIEPTLGLEQATKTNAETRLSSKIEFELTQEERDLVEQADQLHQLEIENRLAILDEDSKEWSKDEPSFDQESILESPQPSEEFNATETVQLTKKPTVSRHKELLESTTDNKVELEEDPEVATPGFVLLAEKKRRYGKWQTLGYSVGCVLLIIGALAQSTFFFRSAIAAQFPGVKPYLVQACQRLSCQIKLPAERRMLEITGSELLVLHDELKINTLSFQIQNKSTTSQEWPVAELVLKDARGKIVLHKFIPPIEYLNNSAEVVKGIPARSESDHKLHFELNTIKASNYSVGIFYP</sequence>
<gene>
    <name evidence="4" type="ORF">H8K52_17355</name>
</gene>
<dbReference type="Proteomes" id="UP000648257">
    <property type="component" value="Unassembled WGS sequence"/>
</dbReference>
<feature type="region of interest" description="Disordered" evidence="1">
    <location>
        <begin position="129"/>
        <end position="186"/>
    </location>
</feature>
<comment type="caution">
    <text evidence="4">The sequence shown here is derived from an EMBL/GenBank/DDBJ whole genome shotgun (WGS) entry which is preliminary data.</text>
</comment>
<dbReference type="NCBIfam" id="TIGR02098">
    <property type="entry name" value="MJ0042_CXXC"/>
    <property type="match status" value="1"/>
</dbReference>
<evidence type="ECO:0000256" key="2">
    <source>
        <dbReference type="SAM" id="Phobius"/>
    </source>
</evidence>
<evidence type="ECO:0000313" key="4">
    <source>
        <dbReference type="EMBL" id="MBC3809110.1"/>
    </source>
</evidence>
<organism evidence="4 5">
    <name type="scientific">Undibacterium seohonense</name>
    <dbReference type="NCBI Taxonomy" id="1344950"/>
    <lineage>
        <taxon>Bacteria</taxon>
        <taxon>Pseudomonadati</taxon>
        <taxon>Pseudomonadota</taxon>
        <taxon>Betaproteobacteria</taxon>
        <taxon>Burkholderiales</taxon>
        <taxon>Oxalobacteraceae</taxon>
        <taxon>Undibacterium</taxon>
    </lineage>
</organism>
<feature type="compositionally biased region" description="Low complexity" evidence="1">
    <location>
        <begin position="136"/>
        <end position="149"/>
    </location>
</feature>
<evidence type="ECO:0000256" key="1">
    <source>
        <dbReference type="SAM" id="MobiDB-lite"/>
    </source>
</evidence>
<dbReference type="EMBL" id="JACOFW010000025">
    <property type="protein sequence ID" value="MBC3809110.1"/>
    <property type="molecule type" value="Genomic_DNA"/>
</dbReference>
<keyword evidence="2" id="KW-0472">Membrane</keyword>
<dbReference type="InterPro" id="IPR011723">
    <property type="entry name" value="Znf/thioredoxin_put"/>
</dbReference>
<feature type="transmembrane region" description="Helical" evidence="2">
    <location>
        <begin position="342"/>
        <end position="363"/>
    </location>
</feature>
<feature type="region of interest" description="Disordered" evidence="1">
    <location>
        <begin position="259"/>
        <end position="292"/>
    </location>
</feature>
<feature type="compositionally biased region" description="Acidic residues" evidence="1">
    <location>
        <begin position="170"/>
        <end position="184"/>
    </location>
</feature>
<feature type="compositionally biased region" description="Polar residues" evidence="1">
    <location>
        <begin position="158"/>
        <end position="168"/>
    </location>
</feature>
<dbReference type="Pfam" id="PF11906">
    <property type="entry name" value="DUF3426"/>
    <property type="match status" value="1"/>
</dbReference>
<proteinExistence type="predicted"/>
<evidence type="ECO:0000259" key="3">
    <source>
        <dbReference type="Pfam" id="PF13719"/>
    </source>
</evidence>
<keyword evidence="5" id="KW-1185">Reference proteome</keyword>
<dbReference type="InterPro" id="IPR021834">
    <property type="entry name" value="DUF3426"/>
</dbReference>
<accession>A0ABR6X971</accession>
<feature type="compositionally biased region" description="Polar residues" evidence="1">
    <location>
        <begin position="270"/>
        <end position="292"/>
    </location>
</feature>
<keyword evidence="2" id="KW-1133">Transmembrane helix</keyword>